<dbReference type="Proteomes" id="UP001152795">
    <property type="component" value="Unassembled WGS sequence"/>
</dbReference>
<feature type="non-terminal residue" evidence="6">
    <location>
        <position position="1"/>
    </location>
</feature>
<comment type="function">
    <text evidence="1">Required during maturation of the 40S ribosomal subunit in the nucleolus.</text>
</comment>
<dbReference type="InterPro" id="IPR007034">
    <property type="entry name" value="BMS1_TSR1_C"/>
</dbReference>
<feature type="non-terminal residue" evidence="6">
    <location>
        <position position="327"/>
    </location>
</feature>
<dbReference type="InterPro" id="IPR012948">
    <property type="entry name" value="AARP2CN"/>
</dbReference>
<dbReference type="GO" id="GO:0005634">
    <property type="term" value="C:nucleus"/>
    <property type="evidence" value="ECO:0007669"/>
    <property type="project" value="InterPro"/>
</dbReference>
<evidence type="ECO:0000259" key="5">
    <source>
        <dbReference type="SMART" id="SM00785"/>
    </source>
</evidence>
<evidence type="ECO:0000313" key="6">
    <source>
        <dbReference type="EMBL" id="CAB4026239.1"/>
    </source>
</evidence>
<dbReference type="GO" id="GO:0003924">
    <property type="term" value="F:GTPase activity"/>
    <property type="evidence" value="ECO:0007669"/>
    <property type="project" value="TreeGrafter"/>
</dbReference>
<dbReference type="GO" id="GO:0034511">
    <property type="term" value="F:U3 snoRNA binding"/>
    <property type="evidence" value="ECO:0007669"/>
    <property type="project" value="TreeGrafter"/>
</dbReference>
<dbReference type="PANTHER" id="PTHR12858:SF1">
    <property type="entry name" value="PRE-RRNA-PROCESSING PROTEIN TSR1 HOMOLOG"/>
    <property type="match status" value="1"/>
</dbReference>
<feature type="compositionally biased region" description="Acidic residues" evidence="4">
    <location>
        <begin position="204"/>
        <end position="224"/>
    </location>
</feature>
<dbReference type="AlphaFoldDB" id="A0A7D9JBM3"/>
<feature type="region of interest" description="Disordered" evidence="4">
    <location>
        <begin position="158"/>
        <end position="267"/>
    </location>
</feature>
<organism evidence="6 7">
    <name type="scientific">Paramuricea clavata</name>
    <name type="common">Red gorgonian</name>
    <name type="synonym">Violescent sea-whip</name>
    <dbReference type="NCBI Taxonomy" id="317549"/>
    <lineage>
        <taxon>Eukaryota</taxon>
        <taxon>Metazoa</taxon>
        <taxon>Cnidaria</taxon>
        <taxon>Anthozoa</taxon>
        <taxon>Octocorallia</taxon>
        <taxon>Malacalcyonacea</taxon>
        <taxon>Plexauridae</taxon>
        <taxon>Paramuricea</taxon>
    </lineage>
</organism>
<comment type="caution">
    <text evidence="6">The sequence shown here is derived from an EMBL/GenBank/DDBJ whole genome shotgun (WGS) entry which is preliminary data.</text>
</comment>
<accession>A0A7D9JBM3</accession>
<dbReference type="Pfam" id="PF08142">
    <property type="entry name" value="AARP2CN"/>
    <property type="match status" value="1"/>
</dbReference>
<dbReference type="SMART" id="SM00785">
    <property type="entry name" value="AARP2CN"/>
    <property type="match status" value="1"/>
</dbReference>
<evidence type="ECO:0000256" key="4">
    <source>
        <dbReference type="SAM" id="MobiDB-lite"/>
    </source>
</evidence>
<dbReference type="EMBL" id="CACRXK020014092">
    <property type="protein sequence ID" value="CAB4026239.1"/>
    <property type="molecule type" value="Genomic_DNA"/>
</dbReference>
<dbReference type="OrthoDB" id="119302at2759"/>
<proteinExistence type="inferred from homology"/>
<dbReference type="GO" id="GO:0000462">
    <property type="term" value="P:maturation of SSU-rRNA from tricistronic rRNA transcript (SSU-rRNA, 5.8S rRNA, LSU-rRNA)"/>
    <property type="evidence" value="ECO:0007669"/>
    <property type="project" value="TreeGrafter"/>
</dbReference>
<dbReference type="PANTHER" id="PTHR12858">
    <property type="entry name" value="RIBOSOME BIOGENESIS PROTEIN"/>
    <property type="match status" value="1"/>
</dbReference>
<name>A0A7D9JBM3_PARCT</name>
<dbReference type="Pfam" id="PF04950">
    <property type="entry name" value="RIBIOP_C"/>
    <property type="match status" value="1"/>
</dbReference>
<feature type="domain" description="AARP2CN" evidence="5">
    <location>
        <begin position="1"/>
        <end position="82"/>
    </location>
</feature>
<protein>
    <recommendedName>
        <fullName evidence="3">Pre-rRNA-processing protein TSR1 homolog</fullName>
    </recommendedName>
</protein>
<evidence type="ECO:0000313" key="7">
    <source>
        <dbReference type="Proteomes" id="UP001152795"/>
    </source>
</evidence>
<comment type="similarity">
    <text evidence="2">Belongs to the TRAFAC class translation factor GTPase superfamily. Bms1-like GTPase family. TSR1 subfamily.</text>
</comment>
<evidence type="ECO:0000256" key="3">
    <source>
        <dbReference type="ARBA" id="ARBA00040070"/>
    </source>
</evidence>
<reference evidence="6" key="1">
    <citation type="submission" date="2020-04" db="EMBL/GenBank/DDBJ databases">
        <authorList>
            <person name="Alioto T."/>
            <person name="Alioto T."/>
            <person name="Gomez Garrido J."/>
        </authorList>
    </citation>
    <scope>NUCLEOTIDE SEQUENCE</scope>
    <source>
        <strain evidence="6">A484AB</strain>
    </source>
</reference>
<evidence type="ECO:0000256" key="1">
    <source>
        <dbReference type="ARBA" id="ARBA00037087"/>
    </source>
</evidence>
<evidence type="ECO:0000256" key="2">
    <source>
        <dbReference type="ARBA" id="ARBA00038288"/>
    </source>
</evidence>
<feature type="compositionally biased region" description="Acidic residues" evidence="4">
    <location>
        <begin position="170"/>
        <end position="197"/>
    </location>
</feature>
<keyword evidence="7" id="KW-1185">Reference proteome</keyword>
<sequence>EGNQLLRLIAHHHHKTVLYKDVRAHIVAHDVHYEPSESDQECGTMKVSGYVKGRALSANQLVHIPGFGNFQMSQIDSCRDPSPGKKFRRKEPSMKIDDDVIEMEEDTKILQKADPAFQETLVCEVVPDPMEGEQTWPTDEEIKEAELTRSNRIVKKVPKGTSEYQSSWILEDDEDHGENDNGSDEDSTGEIMEDEMIAEMKDDSTEETDGEREEREEIELEEYETISVATDTQDSRYDEKYPDDDRAELEKERAERENEMFPDEIDTPFDVPARVRFQKYRGLKSFRTSPWDPKENLPSDYARIFQFENFDRTKRRVLKAVEDEVAL</sequence>
<dbReference type="GO" id="GO:0030688">
    <property type="term" value="C:preribosome, small subunit precursor"/>
    <property type="evidence" value="ECO:0007669"/>
    <property type="project" value="TreeGrafter"/>
</dbReference>
<feature type="compositionally biased region" description="Basic and acidic residues" evidence="4">
    <location>
        <begin position="233"/>
        <end position="259"/>
    </location>
</feature>
<gene>
    <name evidence="6" type="ORF">PACLA_8A049925</name>
</gene>
<dbReference type="GO" id="GO:0000479">
    <property type="term" value="P:endonucleolytic cleavage of tricistronic rRNA transcript (SSU-rRNA, 5.8S rRNA, LSU-rRNA)"/>
    <property type="evidence" value="ECO:0007669"/>
    <property type="project" value="TreeGrafter"/>
</dbReference>
<dbReference type="InterPro" id="IPR039761">
    <property type="entry name" value="Bms1/Tsr1"/>
</dbReference>
<dbReference type="GO" id="GO:0005525">
    <property type="term" value="F:GTP binding"/>
    <property type="evidence" value="ECO:0007669"/>
    <property type="project" value="TreeGrafter"/>
</dbReference>